<sequence>MKNEATKKLSHSERHLTTYIENNLDRIPEMSIVKLSEDANVSTATIVRTMKKMGYDGFTSFKHHLKEAEANNPRFAIVEQVDKEIKQAILKNEQEVTRTIQMLNSGTIEDAIQKIKSANRIYIFARGFSELIAKEMMVKFQLMNKYCEMHDDPNIIRPISRRLSKQDIVIFISLNSETLELVEAAENCAQDEITTITITANSHGPLAKLSDILFVGFKSPISYFPDYEVRSRLPLQVITRVLLDAYAVRNR</sequence>
<dbReference type="InterPro" id="IPR000281">
    <property type="entry name" value="HTH_RpiR"/>
</dbReference>
<dbReference type="InterPro" id="IPR035472">
    <property type="entry name" value="RpiR-like_SIS"/>
</dbReference>
<dbReference type="InterPro" id="IPR009057">
    <property type="entry name" value="Homeodomain-like_sf"/>
</dbReference>
<dbReference type="Pfam" id="PF01418">
    <property type="entry name" value="HTH_6"/>
    <property type="match status" value="1"/>
</dbReference>
<dbReference type="SUPFAM" id="SSF46689">
    <property type="entry name" value="Homeodomain-like"/>
    <property type="match status" value="1"/>
</dbReference>
<dbReference type="RefSeq" id="WP_209529205.1">
    <property type="nucleotide sequence ID" value="NZ_JAEEGA010000009.1"/>
</dbReference>
<dbReference type="CDD" id="cd05013">
    <property type="entry name" value="SIS_RpiR"/>
    <property type="match status" value="1"/>
</dbReference>
<evidence type="ECO:0000256" key="2">
    <source>
        <dbReference type="ARBA" id="ARBA00023125"/>
    </source>
</evidence>
<dbReference type="SUPFAM" id="SSF53697">
    <property type="entry name" value="SIS domain"/>
    <property type="match status" value="1"/>
</dbReference>
<dbReference type="InterPro" id="IPR036388">
    <property type="entry name" value="WH-like_DNA-bd_sf"/>
</dbReference>
<dbReference type="Pfam" id="PF01380">
    <property type="entry name" value="SIS"/>
    <property type="match status" value="1"/>
</dbReference>
<keyword evidence="7" id="KW-1185">Reference proteome</keyword>
<dbReference type="PROSITE" id="PS51464">
    <property type="entry name" value="SIS"/>
    <property type="match status" value="1"/>
</dbReference>
<reference evidence="6" key="1">
    <citation type="submission" date="2020-12" db="EMBL/GenBank/DDBJ databases">
        <title>Vagococcus allomyrinae sp. nov. and Enterococcus lavae sp. nov., isolated from the larvae of Allomyrina dichotoma.</title>
        <authorList>
            <person name="Lee S.D."/>
        </authorList>
    </citation>
    <scope>NUCLEOTIDE SEQUENCE</scope>
    <source>
        <strain evidence="6">BWB3-3</strain>
    </source>
</reference>
<evidence type="ECO:0000313" key="7">
    <source>
        <dbReference type="Proteomes" id="UP000674938"/>
    </source>
</evidence>
<proteinExistence type="predicted"/>
<comment type="caution">
    <text evidence="6">The sequence shown here is derived from an EMBL/GenBank/DDBJ whole genome shotgun (WGS) entry which is preliminary data.</text>
</comment>
<dbReference type="InterPro" id="IPR046348">
    <property type="entry name" value="SIS_dom_sf"/>
</dbReference>
<keyword evidence="1" id="KW-0805">Transcription regulation</keyword>
<dbReference type="GO" id="GO:0003677">
    <property type="term" value="F:DNA binding"/>
    <property type="evidence" value="ECO:0007669"/>
    <property type="project" value="UniProtKB-KW"/>
</dbReference>
<feature type="domain" description="HTH rpiR-type" evidence="4">
    <location>
        <begin position="1"/>
        <end position="72"/>
    </location>
</feature>
<evidence type="ECO:0000259" key="5">
    <source>
        <dbReference type="PROSITE" id="PS51464"/>
    </source>
</evidence>
<dbReference type="GO" id="GO:1901135">
    <property type="term" value="P:carbohydrate derivative metabolic process"/>
    <property type="evidence" value="ECO:0007669"/>
    <property type="project" value="InterPro"/>
</dbReference>
<protein>
    <submittedName>
        <fullName evidence="6">MurR/RpiR family transcriptional regulator</fullName>
    </submittedName>
</protein>
<evidence type="ECO:0000259" key="4">
    <source>
        <dbReference type="PROSITE" id="PS51071"/>
    </source>
</evidence>
<name>A0A940P6B6_9ENTE</name>
<dbReference type="GO" id="GO:0097367">
    <property type="term" value="F:carbohydrate derivative binding"/>
    <property type="evidence" value="ECO:0007669"/>
    <property type="project" value="InterPro"/>
</dbReference>
<dbReference type="EMBL" id="JAEEGA010000009">
    <property type="protein sequence ID" value="MBP1042217.1"/>
    <property type="molecule type" value="Genomic_DNA"/>
</dbReference>
<dbReference type="Gene3D" id="3.40.50.10490">
    <property type="entry name" value="Glucose-6-phosphate isomerase like protein, domain 1"/>
    <property type="match status" value="1"/>
</dbReference>
<dbReference type="InterPro" id="IPR047640">
    <property type="entry name" value="RpiR-like"/>
</dbReference>
<gene>
    <name evidence="6" type="ORF">I6N95_14455</name>
</gene>
<dbReference type="PANTHER" id="PTHR30514">
    <property type="entry name" value="GLUCOKINASE"/>
    <property type="match status" value="1"/>
</dbReference>
<organism evidence="6 7">
    <name type="scientific">Vagococcus allomyrinae</name>
    <dbReference type="NCBI Taxonomy" id="2794353"/>
    <lineage>
        <taxon>Bacteria</taxon>
        <taxon>Bacillati</taxon>
        <taxon>Bacillota</taxon>
        <taxon>Bacilli</taxon>
        <taxon>Lactobacillales</taxon>
        <taxon>Enterococcaceae</taxon>
        <taxon>Vagococcus</taxon>
    </lineage>
</organism>
<dbReference type="AlphaFoldDB" id="A0A940P6B6"/>
<accession>A0A940P6B6</accession>
<dbReference type="PANTHER" id="PTHR30514:SF21">
    <property type="entry name" value="RPIR-FAMILY TRANSCRIPTIONAL REGULATOR"/>
    <property type="match status" value="1"/>
</dbReference>
<evidence type="ECO:0000256" key="3">
    <source>
        <dbReference type="ARBA" id="ARBA00023163"/>
    </source>
</evidence>
<dbReference type="InterPro" id="IPR001347">
    <property type="entry name" value="SIS_dom"/>
</dbReference>
<dbReference type="PROSITE" id="PS51071">
    <property type="entry name" value="HTH_RPIR"/>
    <property type="match status" value="1"/>
</dbReference>
<dbReference type="GO" id="GO:0003700">
    <property type="term" value="F:DNA-binding transcription factor activity"/>
    <property type="evidence" value="ECO:0007669"/>
    <property type="project" value="InterPro"/>
</dbReference>
<keyword evidence="2" id="KW-0238">DNA-binding</keyword>
<dbReference type="Proteomes" id="UP000674938">
    <property type="component" value="Unassembled WGS sequence"/>
</dbReference>
<evidence type="ECO:0000313" key="6">
    <source>
        <dbReference type="EMBL" id="MBP1042217.1"/>
    </source>
</evidence>
<dbReference type="Gene3D" id="1.10.10.10">
    <property type="entry name" value="Winged helix-like DNA-binding domain superfamily/Winged helix DNA-binding domain"/>
    <property type="match status" value="1"/>
</dbReference>
<keyword evidence="3" id="KW-0804">Transcription</keyword>
<feature type="domain" description="SIS" evidence="5">
    <location>
        <begin position="111"/>
        <end position="251"/>
    </location>
</feature>
<evidence type="ECO:0000256" key="1">
    <source>
        <dbReference type="ARBA" id="ARBA00023015"/>
    </source>
</evidence>